<dbReference type="Proteomes" id="UP000654370">
    <property type="component" value="Unassembled WGS sequence"/>
</dbReference>
<evidence type="ECO:0000313" key="3">
    <source>
        <dbReference type="Proteomes" id="UP000654370"/>
    </source>
</evidence>
<dbReference type="OrthoDB" id="411584at2759"/>
<evidence type="ECO:0000256" key="1">
    <source>
        <dbReference type="RuleBase" id="RU003860"/>
    </source>
</evidence>
<accession>A0A8H7PWM0</accession>
<evidence type="ECO:0000313" key="2">
    <source>
        <dbReference type="EMBL" id="KAG2181183.1"/>
    </source>
</evidence>
<dbReference type="AlphaFoldDB" id="A0A8H7PWM0"/>
<name>A0A8H7PWM0_MORIS</name>
<dbReference type="EMBL" id="JAEPQZ010000005">
    <property type="protein sequence ID" value="KAG2181183.1"/>
    <property type="molecule type" value="Genomic_DNA"/>
</dbReference>
<comment type="caution">
    <text evidence="2">The sequence shown here is derived from an EMBL/GenBank/DDBJ whole genome shotgun (WGS) entry which is preliminary data.</text>
</comment>
<comment type="similarity">
    <text evidence="1">Belongs to the BolA/IbaG family.</text>
</comment>
<dbReference type="GO" id="GO:0016226">
    <property type="term" value="P:iron-sulfur cluster assembly"/>
    <property type="evidence" value="ECO:0007669"/>
    <property type="project" value="TreeGrafter"/>
</dbReference>
<evidence type="ECO:0008006" key="4">
    <source>
        <dbReference type="Google" id="ProtNLM"/>
    </source>
</evidence>
<dbReference type="InterPro" id="IPR036065">
    <property type="entry name" value="BolA-like_sf"/>
</dbReference>
<sequence>MLRHFSHLSRHTVGLSQRQYSTASEKLPSSVFLRSFMDTAKQGPVQQQIEAKLQEAFKPTILDIVNESHLHAHHEAMKGNTNRETHFRVTIVSEEFQGKNLMQRHRSIYNLLNDELQAGLHALSLKTKTPQEIEKSL</sequence>
<keyword evidence="3" id="KW-1185">Reference proteome</keyword>
<reference evidence="2" key="1">
    <citation type="submission" date="2020-12" db="EMBL/GenBank/DDBJ databases">
        <title>Metabolic potential, ecology and presence of endohyphal bacteria is reflected in genomic diversity of Mucoromycotina.</title>
        <authorList>
            <person name="Muszewska A."/>
            <person name="Okrasinska A."/>
            <person name="Steczkiewicz K."/>
            <person name="Drgas O."/>
            <person name="Orlowska M."/>
            <person name="Perlinska-Lenart U."/>
            <person name="Aleksandrzak-Piekarczyk T."/>
            <person name="Szatraj K."/>
            <person name="Zielenkiewicz U."/>
            <person name="Pilsyk S."/>
            <person name="Malc E."/>
            <person name="Mieczkowski P."/>
            <person name="Kruszewska J.S."/>
            <person name="Biernat P."/>
            <person name="Pawlowska J."/>
        </authorList>
    </citation>
    <scope>NUCLEOTIDE SEQUENCE</scope>
    <source>
        <strain evidence="2">WA0000067209</strain>
    </source>
</reference>
<protein>
    <recommendedName>
        <fullName evidence="4">Bola-like protein</fullName>
    </recommendedName>
</protein>
<dbReference type="Gene3D" id="3.30.300.90">
    <property type="entry name" value="BolA-like"/>
    <property type="match status" value="1"/>
</dbReference>
<dbReference type="SUPFAM" id="SSF82657">
    <property type="entry name" value="BolA-like"/>
    <property type="match status" value="1"/>
</dbReference>
<dbReference type="InterPro" id="IPR002634">
    <property type="entry name" value="BolA"/>
</dbReference>
<dbReference type="Pfam" id="PF01722">
    <property type="entry name" value="BolA"/>
    <property type="match status" value="1"/>
</dbReference>
<proteinExistence type="inferred from homology"/>
<organism evidence="2 3">
    <name type="scientific">Mortierella isabellina</name>
    <name type="common">Filamentous fungus</name>
    <name type="synonym">Umbelopsis isabellina</name>
    <dbReference type="NCBI Taxonomy" id="91625"/>
    <lineage>
        <taxon>Eukaryota</taxon>
        <taxon>Fungi</taxon>
        <taxon>Fungi incertae sedis</taxon>
        <taxon>Mucoromycota</taxon>
        <taxon>Mucoromycotina</taxon>
        <taxon>Umbelopsidomycetes</taxon>
        <taxon>Umbelopsidales</taxon>
        <taxon>Umbelopsidaceae</taxon>
        <taxon>Umbelopsis</taxon>
    </lineage>
</organism>
<dbReference type="PANTHER" id="PTHR46230">
    <property type="match status" value="1"/>
</dbReference>
<dbReference type="PANTHER" id="PTHR46230:SF7">
    <property type="entry name" value="BOLA-LIKE PROTEIN 1"/>
    <property type="match status" value="1"/>
</dbReference>
<gene>
    <name evidence="2" type="ORF">INT43_008765</name>
</gene>